<proteinExistence type="inferred from homology"/>
<evidence type="ECO:0000256" key="1">
    <source>
        <dbReference type="ARBA" id="ARBA00004141"/>
    </source>
</evidence>
<dbReference type="Pfam" id="PF03006">
    <property type="entry name" value="HlyIII"/>
    <property type="match status" value="1"/>
</dbReference>
<evidence type="ECO:0000313" key="9">
    <source>
        <dbReference type="Proteomes" id="UP000001876"/>
    </source>
</evidence>
<name>C1MWS2_MICPC</name>
<dbReference type="PANTHER" id="PTHR20855:SF52">
    <property type="entry name" value="ADIPONECTIN RECEPTOR PROTEIN"/>
    <property type="match status" value="1"/>
</dbReference>
<gene>
    <name evidence="8" type="ORF">MICPUCDRAFT_18732</name>
</gene>
<feature type="transmembrane region" description="Helical" evidence="7">
    <location>
        <begin position="47"/>
        <end position="68"/>
    </location>
</feature>
<feature type="transmembrane region" description="Helical" evidence="7">
    <location>
        <begin position="224"/>
        <end position="243"/>
    </location>
</feature>
<evidence type="ECO:0000256" key="6">
    <source>
        <dbReference type="PIRSR" id="PIRSR604254-1"/>
    </source>
</evidence>
<keyword evidence="5 7" id="KW-0472">Membrane</keyword>
<dbReference type="GO" id="GO:0009744">
    <property type="term" value="P:response to sucrose"/>
    <property type="evidence" value="ECO:0007669"/>
    <property type="project" value="UniProtKB-ARBA"/>
</dbReference>
<feature type="transmembrane region" description="Helical" evidence="7">
    <location>
        <begin position="192"/>
        <end position="212"/>
    </location>
</feature>
<dbReference type="STRING" id="564608.C1MWS2"/>
<dbReference type="PANTHER" id="PTHR20855">
    <property type="entry name" value="ADIPOR/PROGESTIN RECEPTOR-RELATED"/>
    <property type="match status" value="1"/>
</dbReference>
<comment type="similarity">
    <text evidence="2">Belongs to the ADIPOR family.</text>
</comment>
<dbReference type="RefSeq" id="XP_003059974.1">
    <property type="nucleotide sequence ID" value="XM_003059928.1"/>
</dbReference>
<comment type="subcellular location">
    <subcellularLocation>
        <location evidence="1">Membrane</location>
        <topology evidence="1">Multi-pass membrane protein</topology>
    </subcellularLocation>
</comment>
<evidence type="ECO:0000313" key="8">
    <source>
        <dbReference type="EMBL" id="EEH55926.1"/>
    </source>
</evidence>
<dbReference type="GO" id="GO:0016020">
    <property type="term" value="C:membrane"/>
    <property type="evidence" value="ECO:0007669"/>
    <property type="project" value="UniProtKB-SubCell"/>
</dbReference>
<dbReference type="Proteomes" id="UP000001876">
    <property type="component" value="Unassembled WGS sequence"/>
</dbReference>
<dbReference type="EMBL" id="GG663741">
    <property type="protein sequence ID" value="EEH55926.1"/>
    <property type="molecule type" value="Genomic_DNA"/>
</dbReference>
<evidence type="ECO:0000256" key="3">
    <source>
        <dbReference type="ARBA" id="ARBA00022692"/>
    </source>
</evidence>
<feature type="binding site" evidence="6">
    <location>
        <position position="147"/>
    </location>
    <ligand>
        <name>Zn(2+)</name>
        <dbReference type="ChEBI" id="CHEBI:29105"/>
    </ligand>
</feature>
<feature type="transmembrane region" description="Helical" evidence="7">
    <location>
        <begin position="159"/>
        <end position="180"/>
    </location>
</feature>
<dbReference type="OMA" id="APAWAVH"/>
<keyword evidence="3 7" id="KW-0812">Transmembrane</keyword>
<evidence type="ECO:0000256" key="7">
    <source>
        <dbReference type="SAM" id="Phobius"/>
    </source>
</evidence>
<feature type="transmembrane region" description="Helical" evidence="7">
    <location>
        <begin position="255"/>
        <end position="275"/>
    </location>
</feature>
<keyword evidence="6" id="KW-0479">Metal-binding</keyword>
<keyword evidence="6" id="KW-0862">Zinc</keyword>
<dbReference type="KEGG" id="mpp:MICPUCDRAFT_18732"/>
<dbReference type="GeneID" id="9685413"/>
<reference evidence="8 9" key="1">
    <citation type="journal article" date="2009" name="Science">
        <title>Green evolution and dynamic adaptations revealed by genomes of the marine picoeukaryotes Micromonas.</title>
        <authorList>
            <person name="Worden A.Z."/>
            <person name="Lee J.H."/>
            <person name="Mock T."/>
            <person name="Rouze P."/>
            <person name="Simmons M.P."/>
            <person name="Aerts A.L."/>
            <person name="Allen A.E."/>
            <person name="Cuvelier M.L."/>
            <person name="Derelle E."/>
            <person name="Everett M.V."/>
            <person name="Foulon E."/>
            <person name="Grimwood J."/>
            <person name="Gundlach H."/>
            <person name="Henrissat B."/>
            <person name="Napoli C."/>
            <person name="McDonald S.M."/>
            <person name="Parker M.S."/>
            <person name="Rombauts S."/>
            <person name="Salamov A."/>
            <person name="Von Dassow P."/>
            <person name="Badger J.H."/>
            <person name="Coutinho P.M."/>
            <person name="Demir E."/>
            <person name="Dubchak I."/>
            <person name="Gentemann C."/>
            <person name="Eikrem W."/>
            <person name="Gready J.E."/>
            <person name="John U."/>
            <person name="Lanier W."/>
            <person name="Lindquist E.A."/>
            <person name="Lucas S."/>
            <person name="Mayer K.F."/>
            <person name="Moreau H."/>
            <person name="Not F."/>
            <person name="Otillar R."/>
            <person name="Panaud O."/>
            <person name="Pangilinan J."/>
            <person name="Paulsen I."/>
            <person name="Piegu B."/>
            <person name="Poliakov A."/>
            <person name="Robbens S."/>
            <person name="Schmutz J."/>
            <person name="Toulza E."/>
            <person name="Wyss T."/>
            <person name="Zelensky A."/>
            <person name="Zhou K."/>
            <person name="Armbrust E.V."/>
            <person name="Bhattacharya D."/>
            <person name="Goodenough U.W."/>
            <person name="Van de Peer Y."/>
            <person name="Grigoriev I.V."/>
        </authorList>
    </citation>
    <scope>NUCLEOTIDE SEQUENCE [LARGE SCALE GENOMIC DNA]</scope>
    <source>
        <strain evidence="8 9">CCMP1545</strain>
    </source>
</reference>
<dbReference type="OrthoDB" id="529367at2759"/>
<feature type="binding site" evidence="6">
    <location>
        <position position="301"/>
    </location>
    <ligand>
        <name>Zn(2+)</name>
        <dbReference type="ChEBI" id="CHEBI:29105"/>
    </ligand>
</feature>
<keyword evidence="4 7" id="KW-1133">Transmembrane helix</keyword>
<keyword evidence="9" id="KW-1185">Reference proteome</keyword>
<dbReference type="GO" id="GO:0038023">
    <property type="term" value="F:signaling receptor activity"/>
    <property type="evidence" value="ECO:0007669"/>
    <property type="project" value="TreeGrafter"/>
</dbReference>
<dbReference type="GO" id="GO:0046872">
    <property type="term" value="F:metal ion binding"/>
    <property type="evidence" value="ECO:0007669"/>
    <property type="project" value="UniProtKB-KW"/>
</dbReference>
<dbReference type="AlphaFoldDB" id="C1MWS2"/>
<accession>C1MWS2</accession>
<organism evidence="9">
    <name type="scientific">Micromonas pusilla (strain CCMP1545)</name>
    <name type="common">Picoplanktonic green alga</name>
    <dbReference type="NCBI Taxonomy" id="564608"/>
    <lineage>
        <taxon>Eukaryota</taxon>
        <taxon>Viridiplantae</taxon>
        <taxon>Chlorophyta</taxon>
        <taxon>Mamiellophyceae</taxon>
        <taxon>Mamiellales</taxon>
        <taxon>Mamiellaceae</taxon>
        <taxon>Micromonas</taxon>
    </lineage>
</organism>
<dbReference type="InterPro" id="IPR004254">
    <property type="entry name" value="AdipoR/HlyIII-related"/>
</dbReference>
<evidence type="ECO:0000256" key="4">
    <source>
        <dbReference type="ARBA" id="ARBA00022989"/>
    </source>
</evidence>
<dbReference type="eggNOG" id="KOG0748">
    <property type="taxonomic scope" value="Eukaryota"/>
</dbReference>
<feature type="transmembrane region" description="Helical" evidence="7">
    <location>
        <begin position="127"/>
        <end position="152"/>
    </location>
</feature>
<sequence length="358" mass="39771">MCRLCTRAEAPAWAVHNPYVENGYRVTGGFRGAIRSVLMWHNETANIWSHLLGLTVFALLTTSMATGWGNAHAPALPASWIMGEEGESWDGAGGEALRATIASLASTLDAASSEEAVLLHYEPAPRWPMYVFLAGACLCLSFSGICHTLACVSAQVSSIVWRIDYVGIVTLIMASFYPVVYYSFMCVPALRTFYLVGISLFGFVVLSVMLLERFQAPKYTPFRAVLFSGLGAFGIFPLLHQTLFTWRIVPTPMVVTFWLEILMGMCYLGGAFIYARAVPERWNPGRFDVWGGTLCSHNLFHVLVVAGAYVHYRAALVLIAWRDHHRCDADATLLRTFYLDNGWLGGRHHVPWIPHGEL</sequence>
<evidence type="ECO:0000256" key="5">
    <source>
        <dbReference type="ARBA" id="ARBA00023136"/>
    </source>
</evidence>
<protein>
    <submittedName>
        <fullName evidence="8">Predicted protein</fullName>
    </submittedName>
</protein>
<feature type="binding site" evidence="6">
    <location>
        <position position="297"/>
    </location>
    <ligand>
        <name>Zn(2+)</name>
        <dbReference type="ChEBI" id="CHEBI:29105"/>
    </ligand>
</feature>
<evidence type="ECO:0000256" key="2">
    <source>
        <dbReference type="ARBA" id="ARBA00007018"/>
    </source>
</evidence>